<keyword evidence="1" id="KW-0560">Oxidoreductase</keyword>
<dbReference type="AlphaFoldDB" id="A0A921YLK1"/>
<name>A0A921YLK1_MANSE</name>
<gene>
    <name evidence="2" type="ORF">O3G_MSEX001841</name>
</gene>
<dbReference type="PANTHER" id="PTHR43157:SF31">
    <property type="entry name" value="PHOSPHATIDYLINOSITOL-GLYCAN BIOSYNTHESIS CLASS F PROTEIN"/>
    <property type="match status" value="1"/>
</dbReference>
<comment type="caution">
    <text evidence="2">The sequence shown here is derived from an EMBL/GenBank/DDBJ whole genome shotgun (WGS) entry which is preliminary data.</text>
</comment>
<reference evidence="2" key="1">
    <citation type="journal article" date="2016" name="Insect Biochem. Mol. Biol.">
        <title>Multifaceted biological insights from a draft genome sequence of the tobacco hornworm moth, Manduca sexta.</title>
        <authorList>
            <person name="Kanost M.R."/>
            <person name="Arrese E.L."/>
            <person name="Cao X."/>
            <person name="Chen Y.R."/>
            <person name="Chellapilla S."/>
            <person name="Goldsmith M.R."/>
            <person name="Grosse-Wilde E."/>
            <person name="Heckel D.G."/>
            <person name="Herndon N."/>
            <person name="Jiang H."/>
            <person name="Papanicolaou A."/>
            <person name="Qu J."/>
            <person name="Soulages J.L."/>
            <person name="Vogel H."/>
            <person name="Walters J."/>
            <person name="Waterhouse R.M."/>
            <person name="Ahn S.J."/>
            <person name="Almeida F.C."/>
            <person name="An C."/>
            <person name="Aqrawi P."/>
            <person name="Bretschneider A."/>
            <person name="Bryant W.B."/>
            <person name="Bucks S."/>
            <person name="Chao H."/>
            <person name="Chevignon G."/>
            <person name="Christen J.M."/>
            <person name="Clarke D.F."/>
            <person name="Dittmer N.T."/>
            <person name="Ferguson L.C.F."/>
            <person name="Garavelou S."/>
            <person name="Gordon K.H.J."/>
            <person name="Gunaratna R.T."/>
            <person name="Han Y."/>
            <person name="Hauser F."/>
            <person name="He Y."/>
            <person name="Heidel-Fischer H."/>
            <person name="Hirsh A."/>
            <person name="Hu Y."/>
            <person name="Jiang H."/>
            <person name="Kalra D."/>
            <person name="Klinner C."/>
            <person name="Konig C."/>
            <person name="Kovar C."/>
            <person name="Kroll A.R."/>
            <person name="Kuwar S.S."/>
            <person name="Lee S.L."/>
            <person name="Lehman R."/>
            <person name="Li K."/>
            <person name="Li Z."/>
            <person name="Liang H."/>
            <person name="Lovelace S."/>
            <person name="Lu Z."/>
            <person name="Mansfield J.H."/>
            <person name="McCulloch K.J."/>
            <person name="Mathew T."/>
            <person name="Morton B."/>
            <person name="Muzny D.M."/>
            <person name="Neunemann D."/>
            <person name="Ongeri F."/>
            <person name="Pauchet Y."/>
            <person name="Pu L.L."/>
            <person name="Pyrousis I."/>
            <person name="Rao X.J."/>
            <person name="Redding A."/>
            <person name="Roesel C."/>
            <person name="Sanchez-Gracia A."/>
            <person name="Schaack S."/>
            <person name="Shukla A."/>
            <person name="Tetreau G."/>
            <person name="Wang Y."/>
            <person name="Xiong G.H."/>
            <person name="Traut W."/>
            <person name="Walsh T.K."/>
            <person name="Worley K.C."/>
            <person name="Wu D."/>
            <person name="Wu W."/>
            <person name="Wu Y.Q."/>
            <person name="Zhang X."/>
            <person name="Zou Z."/>
            <person name="Zucker H."/>
            <person name="Briscoe A.D."/>
            <person name="Burmester T."/>
            <person name="Clem R.J."/>
            <person name="Feyereisen R."/>
            <person name="Grimmelikhuijzen C.J.P."/>
            <person name="Hamodrakas S.J."/>
            <person name="Hansson B.S."/>
            <person name="Huguet E."/>
            <person name="Jermiin L.S."/>
            <person name="Lan Q."/>
            <person name="Lehman H.K."/>
            <person name="Lorenzen M."/>
            <person name="Merzendorfer H."/>
            <person name="Michalopoulos I."/>
            <person name="Morton D.B."/>
            <person name="Muthukrishnan S."/>
            <person name="Oakeshott J.G."/>
            <person name="Palmer W."/>
            <person name="Park Y."/>
            <person name="Passarelli A.L."/>
            <person name="Rozas J."/>
            <person name="Schwartz L.M."/>
            <person name="Smith W."/>
            <person name="Southgate A."/>
            <person name="Vilcinskas A."/>
            <person name="Vogt R."/>
            <person name="Wang P."/>
            <person name="Werren J."/>
            <person name="Yu X.Q."/>
            <person name="Zhou J.J."/>
            <person name="Brown S.J."/>
            <person name="Scherer S.E."/>
            <person name="Richards S."/>
            <person name="Blissard G.W."/>
        </authorList>
    </citation>
    <scope>NUCLEOTIDE SEQUENCE</scope>
</reference>
<evidence type="ECO:0000313" key="3">
    <source>
        <dbReference type="Proteomes" id="UP000791440"/>
    </source>
</evidence>
<proteinExistence type="predicted"/>
<dbReference type="CDD" id="cd05327">
    <property type="entry name" value="retinol-DH_like_SDR_c_like"/>
    <property type="match status" value="1"/>
</dbReference>
<dbReference type="InterPro" id="IPR002347">
    <property type="entry name" value="SDR_fam"/>
</dbReference>
<sequence length="317" mass="35524">MFLISLAVIHIVCLILLILYCRLTVGICKCSKHLYGKVVIVTGANSGVGFETAKDLAARGARLILACRNEERGTTAREKIVSATGNNDVHYRHLDLASLASVRKFAADIIKNEKRVDILINNAGIFYVDNIKTEDNLFVGMQTNHFAPFLLTSLLLPLLKSSAPSRIINVASTSYMRSKIDFENLNMELENKDTYTCHKAYCMTKLCNVYTTLELDRRLRGTGVTVNCLHPGFVDTNIVTTIQWPLFRFIKPVVRLTMKSAWEGAQTSIYLAVAPELENVSGHYFSDCRERGLTKKAQDVDIAKKLWEVSESLVKLK</sequence>
<accession>A0A921YLK1</accession>
<evidence type="ECO:0000313" key="2">
    <source>
        <dbReference type="EMBL" id="KAG6441478.1"/>
    </source>
</evidence>
<protein>
    <recommendedName>
        <fullName evidence="4">RDH13</fullName>
    </recommendedName>
</protein>
<organism evidence="2 3">
    <name type="scientific">Manduca sexta</name>
    <name type="common">Tobacco hawkmoth</name>
    <name type="synonym">Tobacco hornworm</name>
    <dbReference type="NCBI Taxonomy" id="7130"/>
    <lineage>
        <taxon>Eukaryota</taxon>
        <taxon>Metazoa</taxon>
        <taxon>Ecdysozoa</taxon>
        <taxon>Arthropoda</taxon>
        <taxon>Hexapoda</taxon>
        <taxon>Insecta</taxon>
        <taxon>Pterygota</taxon>
        <taxon>Neoptera</taxon>
        <taxon>Endopterygota</taxon>
        <taxon>Lepidoptera</taxon>
        <taxon>Glossata</taxon>
        <taxon>Ditrysia</taxon>
        <taxon>Bombycoidea</taxon>
        <taxon>Sphingidae</taxon>
        <taxon>Sphinginae</taxon>
        <taxon>Sphingini</taxon>
        <taxon>Manduca</taxon>
    </lineage>
</organism>
<evidence type="ECO:0008006" key="4">
    <source>
        <dbReference type="Google" id="ProtNLM"/>
    </source>
</evidence>
<evidence type="ECO:0000256" key="1">
    <source>
        <dbReference type="ARBA" id="ARBA00023002"/>
    </source>
</evidence>
<dbReference type="Proteomes" id="UP000791440">
    <property type="component" value="Unassembled WGS sequence"/>
</dbReference>
<dbReference type="GO" id="GO:0016491">
    <property type="term" value="F:oxidoreductase activity"/>
    <property type="evidence" value="ECO:0007669"/>
    <property type="project" value="UniProtKB-KW"/>
</dbReference>
<dbReference type="EMBL" id="JH668286">
    <property type="protein sequence ID" value="KAG6441478.1"/>
    <property type="molecule type" value="Genomic_DNA"/>
</dbReference>
<dbReference type="PANTHER" id="PTHR43157">
    <property type="entry name" value="PHOSPHATIDYLINOSITOL-GLYCAN BIOSYNTHESIS CLASS F PROTEIN-RELATED"/>
    <property type="match status" value="1"/>
</dbReference>
<reference evidence="2" key="2">
    <citation type="submission" date="2020-12" db="EMBL/GenBank/DDBJ databases">
        <authorList>
            <person name="Kanost M."/>
        </authorList>
    </citation>
    <scope>NUCLEOTIDE SEQUENCE</scope>
</reference>
<keyword evidence="3" id="KW-1185">Reference proteome</keyword>
<dbReference type="Pfam" id="PF00106">
    <property type="entry name" value="adh_short"/>
    <property type="match status" value="1"/>
</dbReference>